<dbReference type="Proteomes" id="UP000093111">
    <property type="component" value="Unassembled WGS sequence"/>
</dbReference>
<dbReference type="PATRIC" id="fig|1612624.7.peg.5551"/>
<sequence>MPENSTAAPKSVYDACLPALRDSDRDRYLACLLSPQDKRGPLSALYAFHAEIARIRDLVREPLPGEIRLQWWRDVLADPGGASGEGHPLAEALLACIRRHELPVSVLEDMIDARIFDLYDDPMENRSSLEGYAGETASALIQLASLILDPAHAPQSASAAGHAGVAQTIAGLLLLLPLHRRRGQVYFPAELLAATGLDRDAFLSGKDEQAVTLAIRAFAGLGRDHLAKARAASDAISPMNRSAFTTLALAEPVFDRAERAGSKLFDQSIVPSQWRRQWWMWKAARSGRW</sequence>
<evidence type="ECO:0000313" key="1">
    <source>
        <dbReference type="EMBL" id="OBZ94223.1"/>
    </source>
</evidence>
<accession>A0A1C7NYZ5</accession>
<keyword evidence="2" id="KW-1185">Reference proteome</keyword>
<comment type="caution">
    <text evidence="1">The sequence shown here is derived from an EMBL/GenBank/DDBJ whole genome shotgun (WGS) entry which is preliminary data.</text>
</comment>
<dbReference type="RefSeq" id="WP_068955540.1">
    <property type="nucleotide sequence ID" value="NZ_LGLV01000011.1"/>
</dbReference>
<dbReference type="InterPro" id="IPR008949">
    <property type="entry name" value="Isoprenoid_synthase_dom_sf"/>
</dbReference>
<evidence type="ECO:0000313" key="2">
    <source>
        <dbReference type="Proteomes" id="UP000093111"/>
    </source>
</evidence>
<dbReference type="OrthoDB" id="9814909at2"/>
<dbReference type="EMBL" id="LGLV01000011">
    <property type="protein sequence ID" value="OBZ94223.1"/>
    <property type="molecule type" value="Genomic_DNA"/>
</dbReference>
<organism evidence="1 2">
    <name type="scientific">Pararhizobium polonicum</name>
    <dbReference type="NCBI Taxonomy" id="1612624"/>
    <lineage>
        <taxon>Bacteria</taxon>
        <taxon>Pseudomonadati</taxon>
        <taxon>Pseudomonadota</taxon>
        <taxon>Alphaproteobacteria</taxon>
        <taxon>Hyphomicrobiales</taxon>
        <taxon>Rhizobiaceae</taxon>
        <taxon>Rhizobium/Agrobacterium group</taxon>
        <taxon>Pararhizobium</taxon>
    </lineage>
</organism>
<dbReference type="AlphaFoldDB" id="A0A1C7NYZ5"/>
<dbReference type="Gene3D" id="1.10.600.10">
    <property type="entry name" value="Farnesyl Diphosphate Synthase"/>
    <property type="match status" value="1"/>
</dbReference>
<reference evidence="1 2" key="1">
    <citation type="journal article" date="2016" name="Syst. Appl. Microbiol.">
        <title>Pararhizobium polonicum sp. nov. isolated from tumors on stone fruit rootstocks.</title>
        <authorList>
            <person name="Pulawska J."/>
            <person name="Kuzmanovic N."/>
            <person name="Willems A."/>
            <person name="Pothier J.F."/>
        </authorList>
    </citation>
    <scope>NUCLEOTIDE SEQUENCE [LARGE SCALE GENOMIC DNA]</scope>
    <source>
        <strain evidence="1 2">F5.1</strain>
    </source>
</reference>
<dbReference type="SUPFAM" id="SSF48576">
    <property type="entry name" value="Terpenoid synthases"/>
    <property type="match status" value="1"/>
</dbReference>
<protein>
    <submittedName>
        <fullName evidence="1">Phytoene synthase</fullName>
    </submittedName>
</protein>
<gene>
    <name evidence="1" type="ORF">ADU59_18030</name>
</gene>
<name>A0A1C7NYZ5_9HYPH</name>
<dbReference type="STRING" id="1612624.ADU59_18030"/>
<dbReference type="InterPro" id="IPR002060">
    <property type="entry name" value="Squ/phyt_synthse"/>
</dbReference>
<dbReference type="GO" id="GO:0016765">
    <property type="term" value="F:transferase activity, transferring alkyl or aryl (other than methyl) groups"/>
    <property type="evidence" value="ECO:0007669"/>
    <property type="project" value="UniProtKB-ARBA"/>
</dbReference>
<dbReference type="Pfam" id="PF00494">
    <property type="entry name" value="SQS_PSY"/>
    <property type="match status" value="1"/>
</dbReference>
<dbReference type="PANTHER" id="PTHR31480">
    <property type="entry name" value="BIFUNCTIONAL LYCOPENE CYCLASE/PHYTOENE SYNTHASE"/>
    <property type="match status" value="1"/>
</dbReference>
<proteinExistence type="predicted"/>